<gene>
    <name evidence="2" type="ORF">CAUJ_LOCUS9802</name>
</gene>
<evidence type="ECO:0008006" key="4">
    <source>
        <dbReference type="Google" id="ProtNLM"/>
    </source>
</evidence>
<sequence>MSFTSALLAVNTFWQFFVEKPVLDASAARILLSRRCCCTLMELSPPPPFEGVADDIHGGNHEFGANSLDEGEVEPSFDNELPKEKEEVIEIIVQKEDISFETMNGMVQEKAEPLSEDEDSSRSQKCTQEENHLDDSKTAESHANLAEEDDDWGDFDSAPHEPVSEDWGVFEESSEKANADADDWAADFVSASTPPEDDDSHVVDLDESFDDDGFWDGGFGDVVDLGEISSSSDALNIVDFLNSGKLSEELDGEFRRFARLWLSLRIVEEACALKHDWKHSQLSHRVLGHLRIDPEVHTSTLNSVLPTTSLIPTFFAAPSGSKSPQSDESFAKSSSQNGTETYESSVPVVDFDWDTSGLTNPLKGAGKSSAIMDIDFLSANSTGGLESSSTLQKDLDDFGLGSSSTTAQLTPESNRSVLETILSTSGGAKKPHRGTAELSLDARALHDQLPDISYLRASIIMFPMGGGPWHNSK</sequence>
<dbReference type="PANTHER" id="PTHR16156">
    <property type="entry name" value="AFTIPHILIN A-RELATED"/>
    <property type="match status" value="1"/>
</dbReference>
<dbReference type="InterPro" id="IPR046359">
    <property type="entry name" value="Aftin-like"/>
</dbReference>
<feature type="compositionally biased region" description="Basic and acidic residues" evidence="1">
    <location>
        <begin position="127"/>
        <end position="140"/>
    </location>
</feature>
<evidence type="ECO:0000313" key="3">
    <source>
        <dbReference type="Proteomes" id="UP000835052"/>
    </source>
</evidence>
<dbReference type="OrthoDB" id="5917212at2759"/>
<dbReference type="GO" id="GO:0032588">
    <property type="term" value="C:trans-Golgi network membrane"/>
    <property type="evidence" value="ECO:0007669"/>
    <property type="project" value="InterPro"/>
</dbReference>
<dbReference type="EMBL" id="CAJGYM010000039">
    <property type="protein sequence ID" value="CAD6193883.1"/>
    <property type="molecule type" value="Genomic_DNA"/>
</dbReference>
<dbReference type="Proteomes" id="UP000835052">
    <property type="component" value="Unassembled WGS sequence"/>
</dbReference>
<evidence type="ECO:0000256" key="1">
    <source>
        <dbReference type="SAM" id="MobiDB-lite"/>
    </source>
</evidence>
<reference evidence="2" key="1">
    <citation type="submission" date="2020-10" db="EMBL/GenBank/DDBJ databases">
        <authorList>
            <person name="Kikuchi T."/>
        </authorList>
    </citation>
    <scope>NUCLEOTIDE SEQUENCE</scope>
    <source>
        <strain evidence="2">NKZ352</strain>
    </source>
</reference>
<accession>A0A8S1HBZ9</accession>
<protein>
    <recommendedName>
        <fullName evidence="4">Aftiphilin clathrin-binding box domain-containing protein</fullName>
    </recommendedName>
</protein>
<name>A0A8S1HBZ9_9PELO</name>
<dbReference type="GO" id="GO:0030121">
    <property type="term" value="C:AP-1 adaptor complex"/>
    <property type="evidence" value="ECO:0007669"/>
    <property type="project" value="TreeGrafter"/>
</dbReference>
<proteinExistence type="predicted"/>
<feature type="compositionally biased region" description="Polar residues" evidence="1">
    <location>
        <begin position="320"/>
        <end position="343"/>
    </location>
</feature>
<dbReference type="AlphaFoldDB" id="A0A8S1HBZ9"/>
<comment type="caution">
    <text evidence="2">The sequence shown here is derived from an EMBL/GenBank/DDBJ whole genome shotgun (WGS) entry which is preliminary data.</text>
</comment>
<dbReference type="PANTHER" id="PTHR16156:SF10">
    <property type="entry name" value="AFTIPHILIN-RELATED"/>
    <property type="match status" value="1"/>
</dbReference>
<feature type="region of interest" description="Disordered" evidence="1">
    <location>
        <begin position="109"/>
        <end position="144"/>
    </location>
</feature>
<dbReference type="GO" id="GO:0030276">
    <property type="term" value="F:clathrin binding"/>
    <property type="evidence" value="ECO:0007669"/>
    <property type="project" value="InterPro"/>
</dbReference>
<feature type="region of interest" description="Disordered" evidence="1">
    <location>
        <begin position="316"/>
        <end position="343"/>
    </location>
</feature>
<organism evidence="2 3">
    <name type="scientific">Caenorhabditis auriculariae</name>
    <dbReference type="NCBI Taxonomy" id="2777116"/>
    <lineage>
        <taxon>Eukaryota</taxon>
        <taxon>Metazoa</taxon>
        <taxon>Ecdysozoa</taxon>
        <taxon>Nematoda</taxon>
        <taxon>Chromadorea</taxon>
        <taxon>Rhabditida</taxon>
        <taxon>Rhabditina</taxon>
        <taxon>Rhabditomorpha</taxon>
        <taxon>Rhabditoidea</taxon>
        <taxon>Rhabditidae</taxon>
        <taxon>Peloderinae</taxon>
        <taxon>Caenorhabditis</taxon>
    </lineage>
</organism>
<keyword evidence="3" id="KW-1185">Reference proteome</keyword>
<evidence type="ECO:0000313" key="2">
    <source>
        <dbReference type="EMBL" id="CAD6193883.1"/>
    </source>
</evidence>